<organism evidence="2 3">
    <name type="scientific">Chryseotalea sanaruensis</name>
    <dbReference type="NCBI Taxonomy" id="2482724"/>
    <lineage>
        <taxon>Bacteria</taxon>
        <taxon>Pseudomonadati</taxon>
        <taxon>Bacteroidota</taxon>
        <taxon>Cytophagia</taxon>
        <taxon>Cytophagales</taxon>
        <taxon>Chryseotaleaceae</taxon>
        <taxon>Chryseotalea</taxon>
    </lineage>
</organism>
<accession>A0A401U9W7</accession>
<proteinExistence type="predicted"/>
<dbReference type="InterPro" id="IPR021255">
    <property type="entry name" value="DUF2807"/>
</dbReference>
<evidence type="ECO:0000259" key="1">
    <source>
        <dbReference type="Pfam" id="PF10988"/>
    </source>
</evidence>
<feature type="domain" description="Putative auto-transporter adhesin head GIN" evidence="1">
    <location>
        <begin position="56"/>
        <end position="236"/>
    </location>
</feature>
<dbReference type="Proteomes" id="UP000288227">
    <property type="component" value="Unassembled WGS sequence"/>
</dbReference>
<keyword evidence="3" id="KW-1185">Reference proteome</keyword>
<sequence>MGFWLSKYKTTRKDMKTSFLRNTIAIGFLAISLTACFDYEDEGPLQYEEERFTLTDFDRLEIGDAFIIRVTEGSYFSVEVRGDRRNLDDLEVYKSGNTLVVRYDRYESRKHETYVDIVMPSISAAVFSGATNSVITGFDDLELVNISLSGASVSQIDVETVQLNINLSGASVADLRGQALSLDAEVSGASSIKAFSLPVTNATLNVSGASVAKITVSDNLVATISGASTVIYRGNPVISEDVSGGSSLQRD</sequence>
<dbReference type="AlphaFoldDB" id="A0A401U9W7"/>
<name>A0A401U9W7_9BACT</name>
<dbReference type="Pfam" id="PF10988">
    <property type="entry name" value="DUF2807"/>
    <property type="match status" value="1"/>
</dbReference>
<comment type="caution">
    <text evidence="2">The sequence shown here is derived from an EMBL/GenBank/DDBJ whole genome shotgun (WGS) entry which is preliminary data.</text>
</comment>
<evidence type="ECO:0000313" key="2">
    <source>
        <dbReference type="EMBL" id="GCC51708.1"/>
    </source>
</evidence>
<dbReference type="Gene3D" id="2.160.20.120">
    <property type="match status" value="1"/>
</dbReference>
<reference evidence="2 3" key="1">
    <citation type="submission" date="2018-11" db="EMBL/GenBank/DDBJ databases">
        <title>Chryseotalea sanarue gen. nov., sp., nov., a member of the family Cytophagaceae, isolated from a brackish lake in Hamamatsu Japan.</title>
        <authorList>
            <person name="Maejima Y."/>
            <person name="Iino T."/>
            <person name="Muraguchi Y."/>
            <person name="Fukuda K."/>
            <person name="Ohkuma M."/>
            <person name="Moriuchi R."/>
            <person name="Dohra H."/>
            <person name="Kimbara K."/>
            <person name="Shintani M."/>
        </authorList>
    </citation>
    <scope>NUCLEOTIDE SEQUENCE [LARGE SCALE GENOMIC DNA]</scope>
    <source>
        <strain evidence="2 3">Ys</strain>
    </source>
</reference>
<dbReference type="EMBL" id="BHXQ01000003">
    <property type="protein sequence ID" value="GCC51708.1"/>
    <property type="molecule type" value="Genomic_DNA"/>
</dbReference>
<evidence type="ECO:0000313" key="3">
    <source>
        <dbReference type="Proteomes" id="UP000288227"/>
    </source>
</evidence>
<gene>
    <name evidence="2" type="ORF">SanaruYs_19370</name>
</gene>
<protein>
    <submittedName>
        <fullName evidence="2">DUF2807 domain-containing protein</fullName>
    </submittedName>
</protein>